<sequence>MVLGAVGDALGYRKGRWESCISGKKIQEELASLGGLGALKLDPDNWPLSDTTLMHMTTAEALITGFLGSLTTALFASYALQGKSPVTWGRELMKVIPRAEEYCRKTIRHMAEYQENWFYFEAKWQFYLEEREIEKEGQNKPLFADRYDAEETDKVYKRWSSEGRAGRRGHDSPMIAYDALLAAGSDWSELCKRAMFHGGESEATGLIAGCLYGLLHGLSQVPPGLYQDLDKRERLEELGESLYKAASAEKCIDKPDSWNTSIIPDANMLRKLVRDRNCSPVLRGIFESLLHYLTQDLPKCSTRKRNLEEPESGSVAVRDSRKDCPDQSSKKQTQLQLTEEHQRTQKMTAETSSRVLEKCCSDPQKERLSIGCGEDQRAGDFIPRRLTTFQLLQSKFTRSTPRPSITHQRQVGALSSSIGVAGKVNHSQDGEHDTHKKDQVKRQLGQKRGGSVKDMVAKFAMAEQKEGRLNVVQNQPVKPRLIGRGILLSSLMERFETIATVCKGSGLKRSNKRSSGGIDKKVTSCIKQKVACYEKEQQQAVDKTVRKRNQHKPMKSKSVGQQLKINLIANGEERPEQAVDILTKVNSNLGEVMRQIGDQPSDQKAAGHCSLKHMNGQAYDNNIEGWRSGEDGKIQTTADETRITSRLKYGCLELLCLTSASEWSPPEPCRLSPQVEASLNWHVATITTCSTVWSTCVDSSAKQYQQEETKPETSEKTPIVKKHGPGGALQYNTHGETTEVTVKPKVQGLSTDAGHDPMESRAAEDPNRPTTETIQRRLRKYVIPRVYRLDYEQGDHPDQTSSSSQSAPDREAITPPSQSDTSPTALNAVLRAVVTESFQALQDTSSSNPITLHNITKMKSAEAKPRENDREAGEEKEIVTLVDIKDTDMQQRLRLSEDTGNKVEFEDSNNLDVTLPEIKPERDKPKERPKYTTINYGDPSVKQTYKPKTIRFTDTFTF</sequence>
<dbReference type="PANTHER" id="PTHR16222">
    <property type="entry name" value="ADP-RIBOSYLGLYCOHYDROLASE"/>
    <property type="match status" value="1"/>
</dbReference>
<dbReference type="Pfam" id="PF03747">
    <property type="entry name" value="ADP_ribosyl_GH"/>
    <property type="match status" value="1"/>
</dbReference>
<feature type="compositionally biased region" description="Polar residues" evidence="2">
    <location>
        <begin position="730"/>
        <end position="740"/>
    </location>
</feature>
<evidence type="ECO:0000313" key="4">
    <source>
        <dbReference type="Proteomes" id="UP000438429"/>
    </source>
</evidence>
<organism evidence="3 4">
    <name type="scientific">Scophthalmus maximus</name>
    <name type="common">Turbot</name>
    <name type="synonym">Psetta maxima</name>
    <dbReference type="NCBI Taxonomy" id="52904"/>
    <lineage>
        <taxon>Eukaryota</taxon>
        <taxon>Metazoa</taxon>
        <taxon>Chordata</taxon>
        <taxon>Craniata</taxon>
        <taxon>Vertebrata</taxon>
        <taxon>Euteleostomi</taxon>
        <taxon>Actinopterygii</taxon>
        <taxon>Neopterygii</taxon>
        <taxon>Teleostei</taxon>
        <taxon>Neoteleostei</taxon>
        <taxon>Acanthomorphata</taxon>
        <taxon>Carangaria</taxon>
        <taxon>Pleuronectiformes</taxon>
        <taxon>Pleuronectoidei</taxon>
        <taxon>Scophthalmidae</taxon>
        <taxon>Scophthalmus</taxon>
    </lineage>
</organism>
<evidence type="ECO:0008006" key="5">
    <source>
        <dbReference type="Google" id="ProtNLM"/>
    </source>
</evidence>
<comment type="similarity">
    <text evidence="1">Belongs to the ADP-ribosylglycohydrolase family.</text>
</comment>
<feature type="region of interest" description="Disordered" evidence="2">
    <location>
        <begin position="304"/>
        <end position="351"/>
    </location>
</feature>
<dbReference type="SUPFAM" id="SSF101478">
    <property type="entry name" value="ADP-ribosylglycohydrolase"/>
    <property type="match status" value="1"/>
</dbReference>
<reference evidence="3 4" key="1">
    <citation type="submission" date="2019-06" db="EMBL/GenBank/DDBJ databases">
        <title>Draft genomes of female and male turbot (Scophthalmus maximus).</title>
        <authorList>
            <person name="Xu H."/>
            <person name="Xu X.-W."/>
            <person name="Shao C."/>
            <person name="Chen S."/>
        </authorList>
    </citation>
    <scope>NUCLEOTIDE SEQUENCE [LARGE SCALE GENOMIC DNA]</scope>
    <source>
        <strain evidence="3">Ysfricsl-2016a</strain>
        <tissue evidence="3">Blood</tissue>
    </source>
</reference>
<dbReference type="Proteomes" id="UP000438429">
    <property type="component" value="Unassembled WGS sequence"/>
</dbReference>
<dbReference type="InterPro" id="IPR050792">
    <property type="entry name" value="ADP-ribosylglycohydrolase"/>
</dbReference>
<feature type="compositionally biased region" description="Basic and acidic residues" evidence="2">
    <location>
        <begin position="426"/>
        <end position="441"/>
    </location>
</feature>
<feature type="compositionally biased region" description="Basic and acidic residues" evidence="2">
    <location>
        <begin position="753"/>
        <end position="767"/>
    </location>
</feature>
<feature type="compositionally biased region" description="Basic and acidic residues" evidence="2">
    <location>
        <begin position="787"/>
        <end position="798"/>
    </location>
</feature>
<dbReference type="PANTHER" id="PTHR16222:SF23">
    <property type="entry name" value="INACTIVE ADP-RIBOSYLTRANSFERASE ARH2"/>
    <property type="match status" value="1"/>
</dbReference>
<dbReference type="AlphaFoldDB" id="A0A6A4TGM9"/>
<dbReference type="InterPro" id="IPR005502">
    <property type="entry name" value="Ribosyl_crysJ1"/>
</dbReference>
<feature type="region of interest" description="Disordered" evidence="2">
    <location>
        <begin position="423"/>
        <end position="449"/>
    </location>
</feature>
<feature type="region of interest" description="Disordered" evidence="2">
    <location>
        <begin position="703"/>
        <end position="823"/>
    </location>
</feature>
<evidence type="ECO:0000313" key="3">
    <source>
        <dbReference type="EMBL" id="KAF0042930.1"/>
    </source>
</evidence>
<dbReference type="InterPro" id="IPR036705">
    <property type="entry name" value="Ribosyl_crysJ1_sf"/>
</dbReference>
<accession>A0A6A4TGM9</accession>
<gene>
    <name evidence="3" type="ORF">F2P81_004267</name>
</gene>
<feature type="compositionally biased region" description="Basic and acidic residues" evidence="2">
    <location>
        <begin position="705"/>
        <end position="715"/>
    </location>
</feature>
<evidence type="ECO:0000256" key="2">
    <source>
        <dbReference type="SAM" id="MobiDB-lite"/>
    </source>
</evidence>
<protein>
    <recommendedName>
        <fullName evidence="5">[Protein ADP-ribosylarginine] hydrolase-like protein 1</fullName>
    </recommendedName>
</protein>
<name>A0A6A4TGM9_SCOMX</name>
<proteinExistence type="inferred from homology"/>
<evidence type="ECO:0000256" key="1">
    <source>
        <dbReference type="ARBA" id="ARBA00010702"/>
    </source>
</evidence>
<feature type="compositionally biased region" description="Basic and acidic residues" evidence="2">
    <location>
        <begin position="318"/>
        <end position="329"/>
    </location>
</feature>
<feature type="region of interest" description="Disordered" evidence="2">
    <location>
        <begin position="916"/>
        <end position="942"/>
    </location>
</feature>
<feature type="compositionally biased region" description="Basic and acidic residues" evidence="2">
    <location>
        <begin position="918"/>
        <end position="930"/>
    </location>
</feature>
<dbReference type="Gene3D" id="1.10.4080.10">
    <property type="entry name" value="ADP-ribosylation/Crystallin J1"/>
    <property type="match status" value="2"/>
</dbReference>
<comment type="caution">
    <text evidence="3">The sequence shown here is derived from an EMBL/GenBank/DDBJ whole genome shotgun (WGS) entry which is preliminary data.</text>
</comment>
<dbReference type="EMBL" id="VEVO01000004">
    <property type="protein sequence ID" value="KAF0042930.1"/>
    <property type="molecule type" value="Genomic_DNA"/>
</dbReference>